<dbReference type="Pfam" id="PF13489">
    <property type="entry name" value="Methyltransf_23"/>
    <property type="match status" value="1"/>
</dbReference>
<reference evidence="1 2" key="1">
    <citation type="submission" date="2020-08" db="EMBL/GenBank/DDBJ databases">
        <title>Sequencing the genomes of 1000 actinobacteria strains.</title>
        <authorList>
            <person name="Klenk H.-P."/>
        </authorList>
    </citation>
    <scope>NUCLEOTIDE SEQUENCE [LARGE SCALE GENOMIC DNA]</scope>
    <source>
        <strain evidence="1 2">DSM 44786</strain>
    </source>
</reference>
<gene>
    <name evidence="1" type="ORF">F4556_000049</name>
</gene>
<organism evidence="1 2">
    <name type="scientific">Kitasatospora gansuensis</name>
    <dbReference type="NCBI Taxonomy" id="258050"/>
    <lineage>
        <taxon>Bacteria</taxon>
        <taxon>Bacillati</taxon>
        <taxon>Actinomycetota</taxon>
        <taxon>Actinomycetes</taxon>
        <taxon>Kitasatosporales</taxon>
        <taxon>Streptomycetaceae</taxon>
        <taxon>Kitasatospora</taxon>
    </lineage>
</organism>
<dbReference type="Proteomes" id="UP000573327">
    <property type="component" value="Unassembled WGS sequence"/>
</dbReference>
<dbReference type="CDD" id="cd02440">
    <property type="entry name" value="AdoMet_MTases"/>
    <property type="match status" value="1"/>
</dbReference>
<dbReference type="GO" id="GO:0008168">
    <property type="term" value="F:methyltransferase activity"/>
    <property type="evidence" value="ECO:0007669"/>
    <property type="project" value="UniProtKB-KW"/>
</dbReference>
<name>A0A7W7S611_9ACTN</name>
<evidence type="ECO:0000313" key="1">
    <source>
        <dbReference type="EMBL" id="MBB4944514.1"/>
    </source>
</evidence>
<dbReference type="SUPFAM" id="SSF53335">
    <property type="entry name" value="S-adenosyl-L-methionine-dependent methyltransferases"/>
    <property type="match status" value="1"/>
</dbReference>
<dbReference type="RefSeq" id="WP_184910520.1">
    <property type="nucleotide sequence ID" value="NZ_JACHJR010000001.1"/>
</dbReference>
<protein>
    <submittedName>
        <fullName evidence="1">Cyclopropane fatty-acyl-phospholipid synthase-like methyltransferase</fullName>
    </submittedName>
</protein>
<dbReference type="EMBL" id="JACHJR010000001">
    <property type="protein sequence ID" value="MBB4944514.1"/>
    <property type="molecule type" value="Genomic_DNA"/>
</dbReference>
<dbReference type="InterPro" id="IPR029063">
    <property type="entry name" value="SAM-dependent_MTases_sf"/>
</dbReference>
<proteinExistence type="predicted"/>
<dbReference type="Gene3D" id="3.40.50.150">
    <property type="entry name" value="Vaccinia Virus protein VP39"/>
    <property type="match status" value="1"/>
</dbReference>
<dbReference type="InterPro" id="IPR050723">
    <property type="entry name" value="CFA/CMAS"/>
</dbReference>
<keyword evidence="1" id="KW-0808">Transferase</keyword>
<evidence type="ECO:0000313" key="2">
    <source>
        <dbReference type="Proteomes" id="UP000573327"/>
    </source>
</evidence>
<keyword evidence="1" id="KW-0489">Methyltransferase</keyword>
<keyword evidence="2" id="KW-1185">Reference proteome</keyword>
<sequence>MTNPSGFGAARRLTFHVPLSTTRADRLVAELASRKPASVTDFGCGWGELLLRVLDAAPQAHGIGVELHGPDVERARGNAAGRGLAHRATFVEGDAREHLSPADLVISSGAYQAFGSIPDALQALRPLVNPGGRLLFSCEIWERTPTAEELTNLWPGSTVDTCLHLPDLVDQAVAAGFRPLGIETSTRGEWDSFESGFAADAEEWLLANSNHPEADAERARLDAHRTTWLRGSREVVGFAFLTLGVPTDTPRTAERP</sequence>
<dbReference type="PANTHER" id="PTHR43667">
    <property type="entry name" value="CYCLOPROPANE-FATTY-ACYL-PHOSPHOLIPID SYNTHASE"/>
    <property type="match status" value="1"/>
</dbReference>
<dbReference type="PANTHER" id="PTHR43667:SF2">
    <property type="entry name" value="FATTY ACID C-METHYL TRANSFERASE"/>
    <property type="match status" value="1"/>
</dbReference>
<dbReference type="AlphaFoldDB" id="A0A7W7S611"/>
<dbReference type="GO" id="GO:0032259">
    <property type="term" value="P:methylation"/>
    <property type="evidence" value="ECO:0007669"/>
    <property type="project" value="UniProtKB-KW"/>
</dbReference>
<accession>A0A7W7S611</accession>
<comment type="caution">
    <text evidence="1">The sequence shown here is derived from an EMBL/GenBank/DDBJ whole genome shotgun (WGS) entry which is preliminary data.</text>
</comment>